<dbReference type="SUPFAM" id="SSF109854">
    <property type="entry name" value="DinB/YfiT-like putative metalloenzymes"/>
    <property type="match status" value="1"/>
</dbReference>
<accession>A0A381XTP9</accession>
<dbReference type="GO" id="GO:0046872">
    <property type="term" value="F:metal ion binding"/>
    <property type="evidence" value="ECO:0007669"/>
    <property type="project" value="InterPro"/>
</dbReference>
<dbReference type="InterPro" id="IPR034660">
    <property type="entry name" value="DinB/YfiT-like"/>
</dbReference>
<proteinExistence type="predicted"/>
<dbReference type="Pfam" id="PF11716">
    <property type="entry name" value="MDMPI_N"/>
    <property type="match status" value="1"/>
</dbReference>
<protein>
    <recommendedName>
        <fullName evidence="1">Mycothiol-dependent maleylpyruvate isomerase metal-binding domain-containing protein</fullName>
    </recommendedName>
</protein>
<organism evidence="2">
    <name type="scientific">marine metagenome</name>
    <dbReference type="NCBI Taxonomy" id="408172"/>
    <lineage>
        <taxon>unclassified sequences</taxon>
        <taxon>metagenomes</taxon>
        <taxon>ecological metagenomes</taxon>
    </lineage>
</organism>
<reference evidence="2" key="1">
    <citation type="submission" date="2018-05" db="EMBL/GenBank/DDBJ databases">
        <authorList>
            <person name="Lanie J.A."/>
            <person name="Ng W.-L."/>
            <person name="Kazmierczak K.M."/>
            <person name="Andrzejewski T.M."/>
            <person name="Davidsen T.M."/>
            <person name="Wayne K.J."/>
            <person name="Tettelin H."/>
            <person name="Glass J.I."/>
            <person name="Rusch D."/>
            <person name="Podicherti R."/>
            <person name="Tsui H.-C.T."/>
            <person name="Winkler M.E."/>
        </authorList>
    </citation>
    <scope>NUCLEOTIDE SEQUENCE</scope>
</reference>
<feature type="non-terminal residue" evidence="2">
    <location>
        <position position="281"/>
    </location>
</feature>
<dbReference type="EMBL" id="UINC01016363">
    <property type="protein sequence ID" value="SVA68176.1"/>
    <property type="molecule type" value="Genomic_DNA"/>
</dbReference>
<dbReference type="Gene3D" id="1.20.120.450">
    <property type="entry name" value="dinb family like domain"/>
    <property type="match status" value="1"/>
</dbReference>
<feature type="domain" description="Mycothiol-dependent maleylpyruvate isomerase metal-binding" evidence="1">
    <location>
        <begin position="18"/>
        <end position="60"/>
    </location>
</feature>
<gene>
    <name evidence="2" type="ORF">METZ01_LOCUS121030</name>
</gene>
<dbReference type="AlphaFoldDB" id="A0A381XTP9"/>
<sequence>MTEKQDEILKQLNEFSPRLIHQLRKLSEDDWAAQSRCDDWTVKDVIAHLSPLFGYYLMFITSAKKEENILDDPNSPFPEPGVFDGKSLAERLSKGAKKSSESFDSSEHLINEFELRFEMLLDGFNSCKDNEWDLKAYHSVNWVSVYGILLWTMFESTIHAWDALNAVDEKYLVDENLAPLLPQFFCNKLINRWFKTTDSTEILSQTLAVNLGSSHRLRISSANGVLDIDEYGFNTFDSEAEIHTSPSEFALLITGRKSLTESIEDTSTQLTGDQSFVNSFS</sequence>
<name>A0A381XTP9_9ZZZZ</name>
<evidence type="ECO:0000313" key="2">
    <source>
        <dbReference type="EMBL" id="SVA68176.1"/>
    </source>
</evidence>
<evidence type="ECO:0000259" key="1">
    <source>
        <dbReference type="Pfam" id="PF11716"/>
    </source>
</evidence>
<dbReference type="InterPro" id="IPR024344">
    <property type="entry name" value="MDMPI_metal-binding"/>
</dbReference>